<gene>
    <name evidence="2" type="ORF">CDL12_12141</name>
</gene>
<reference evidence="3" key="1">
    <citation type="journal article" date="2018" name="Gigascience">
        <title>Genome assembly of the Pink Ipe (Handroanthus impetiginosus, Bignoniaceae), a highly valued, ecologically keystone Neotropical timber forest tree.</title>
        <authorList>
            <person name="Silva-Junior O.B."/>
            <person name="Grattapaglia D."/>
            <person name="Novaes E."/>
            <person name="Collevatti R.G."/>
        </authorList>
    </citation>
    <scope>NUCLEOTIDE SEQUENCE [LARGE SCALE GENOMIC DNA]</scope>
    <source>
        <strain evidence="3">cv. UFG-1</strain>
    </source>
</reference>
<protein>
    <submittedName>
        <fullName evidence="2">Uncharacterized protein</fullName>
    </submittedName>
</protein>
<keyword evidence="3" id="KW-1185">Reference proteome</keyword>
<keyword evidence="1" id="KW-0812">Transmembrane</keyword>
<keyword evidence="1" id="KW-1133">Transmembrane helix</keyword>
<evidence type="ECO:0000256" key="1">
    <source>
        <dbReference type="SAM" id="Phobius"/>
    </source>
</evidence>
<evidence type="ECO:0000313" key="2">
    <source>
        <dbReference type="EMBL" id="PIN15209.1"/>
    </source>
</evidence>
<feature type="transmembrane region" description="Helical" evidence="1">
    <location>
        <begin position="38"/>
        <end position="61"/>
    </location>
</feature>
<organism evidence="2 3">
    <name type="scientific">Handroanthus impetiginosus</name>
    <dbReference type="NCBI Taxonomy" id="429701"/>
    <lineage>
        <taxon>Eukaryota</taxon>
        <taxon>Viridiplantae</taxon>
        <taxon>Streptophyta</taxon>
        <taxon>Embryophyta</taxon>
        <taxon>Tracheophyta</taxon>
        <taxon>Spermatophyta</taxon>
        <taxon>Magnoliopsida</taxon>
        <taxon>eudicotyledons</taxon>
        <taxon>Gunneridae</taxon>
        <taxon>Pentapetalae</taxon>
        <taxon>asterids</taxon>
        <taxon>lamiids</taxon>
        <taxon>Lamiales</taxon>
        <taxon>Bignoniaceae</taxon>
        <taxon>Crescentiina</taxon>
        <taxon>Tabebuia alliance</taxon>
        <taxon>Handroanthus</taxon>
    </lineage>
</organism>
<proteinExistence type="predicted"/>
<accession>A0A2G9HCF6</accession>
<dbReference type="EMBL" id="NKXS01002122">
    <property type="protein sequence ID" value="PIN15209.1"/>
    <property type="molecule type" value="Genomic_DNA"/>
</dbReference>
<dbReference type="Proteomes" id="UP000231279">
    <property type="component" value="Unassembled WGS sequence"/>
</dbReference>
<dbReference type="AlphaFoldDB" id="A0A2G9HCF6"/>
<feature type="transmembrane region" description="Helical" evidence="1">
    <location>
        <begin position="12"/>
        <end position="32"/>
    </location>
</feature>
<evidence type="ECO:0000313" key="3">
    <source>
        <dbReference type="Proteomes" id="UP000231279"/>
    </source>
</evidence>
<name>A0A2G9HCF6_9LAMI</name>
<keyword evidence="1" id="KW-0472">Membrane</keyword>
<comment type="caution">
    <text evidence="2">The sequence shown here is derived from an EMBL/GenBank/DDBJ whole genome shotgun (WGS) entry which is preliminary data.</text>
</comment>
<sequence length="64" mass="7508">MFPFNSSYGSGYNLCLTLVMEMKVSVYMLNLFRLERVLSIVGAINPVQLFSFSFSFFFYLIDIW</sequence>